<accession>A0A7W8FZS1</accession>
<proteinExistence type="predicted"/>
<protein>
    <submittedName>
        <fullName evidence="4">ADP-ribose pyrophosphatase</fullName>
        <ecNumber evidence="4">3.6.1.13</ecNumber>
    </submittedName>
</protein>
<organism evidence="4 5">
    <name type="scientific">Faecalicoccus acidiformans</name>
    <dbReference type="NCBI Taxonomy" id="915173"/>
    <lineage>
        <taxon>Bacteria</taxon>
        <taxon>Bacillati</taxon>
        <taxon>Bacillota</taxon>
        <taxon>Erysipelotrichia</taxon>
        <taxon>Erysipelotrichales</taxon>
        <taxon>Erysipelotrichaceae</taxon>
        <taxon>Faecalicoccus</taxon>
    </lineage>
</organism>
<feature type="domain" description="Nudix hydrolase" evidence="3">
    <location>
        <begin position="32"/>
        <end position="161"/>
    </location>
</feature>
<dbReference type="InterPro" id="IPR000086">
    <property type="entry name" value="NUDIX_hydrolase_dom"/>
</dbReference>
<sequence length="172" mass="19692">MEEKTIYNGSIFSLNQKTIQIKGKDYLRDIIRHPGGVGILVIVDRKILLVQQMRPAIDQITLEIPAGKLEYGEDPLQAGLRELNEEAGYTCKELSLIQSFFSTPGFCDERIWIYEAIDPIPVKNRLTMDEDEEIECKWIPIHEAYEMTRNGTILDAKTIMAIDHAILKEKNV</sequence>
<evidence type="ECO:0000256" key="2">
    <source>
        <dbReference type="ARBA" id="ARBA00022801"/>
    </source>
</evidence>
<dbReference type="CDD" id="cd03424">
    <property type="entry name" value="NUDIX_ADPRase_Nudt5_UGPPase_Nudt14"/>
    <property type="match status" value="1"/>
</dbReference>
<comment type="cofactor">
    <cofactor evidence="1">
        <name>Mg(2+)</name>
        <dbReference type="ChEBI" id="CHEBI:18420"/>
    </cofactor>
</comment>
<dbReference type="GO" id="GO:0006753">
    <property type="term" value="P:nucleoside phosphate metabolic process"/>
    <property type="evidence" value="ECO:0007669"/>
    <property type="project" value="TreeGrafter"/>
</dbReference>
<dbReference type="GO" id="GO:0047631">
    <property type="term" value="F:ADP-ribose diphosphatase activity"/>
    <property type="evidence" value="ECO:0007669"/>
    <property type="project" value="UniProtKB-EC"/>
</dbReference>
<dbReference type="PANTHER" id="PTHR11839:SF18">
    <property type="entry name" value="NUDIX HYDROLASE DOMAIN-CONTAINING PROTEIN"/>
    <property type="match status" value="1"/>
</dbReference>
<evidence type="ECO:0000256" key="1">
    <source>
        <dbReference type="ARBA" id="ARBA00001946"/>
    </source>
</evidence>
<evidence type="ECO:0000313" key="5">
    <source>
        <dbReference type="Proteomes" id="UP000521313"/>
    </source>
</evidence>
<dbReference type="FunFam" id="3.90.79.10:FF:000024">
    <property type="entry name" value="ADP-ribose pyrophosphatase"/>
    <property type="match status" value="1"/>
</dbReference>
<dbReference type="GO" id="GO:0019693">
    <property type="term" value="P:ribose phosphate metabolic process"/>
    <property type="evidence" value="ECO:0007669"/>
    <property type="project" value="TreeGrafter"/>
</dbReference>
<gene>
    <name evidence="4" type="ORF">HNQ43_001356</name>
</gene>
<evidence type="ECO:0000313" key="4">
    <source>
        <dbReference type="EMBL" id="MBB5185302.1"/>
    </source>
</evidence>
<dbReference type="EMBL" id="JACHHD010000013">
    <property type="protein sequence ID" value="MBB5185302.1"/>
    <property type="molecule type" value="Genomic_DNA"/>
</dbReference>
<dbReference type="Pfam" id="PF00293">
    <property type="entry name" value="NUDIX"/>
    <property type="match status" value="1"/>
</dbReference>
<dbReference type="InterPro" id="IPR015797">
    <property type="entry name" value="NUDIX_hydrolase-like_dom_sf"/>
</dbReference>
<comment type="caution">
    <text evidence="4">The sequence shown here is derived from an EMBL/GenBank/DDBJ whole genome shotgun (WGS) entry which is preliminary data.</text>
</comment>
<name>A0A7W8FZS1_9FIRM</name>
<evidence type="ECO:0000259" key="3">
    <source>
        <dbReference type="PROSITE" id="PS51462"/>
    </source>
</evidence>
<dbReference type="SUPFAM" id="SSF55811">
    <property type="entry name" value="Nudix"/>
    <property type="match status" value="1"/>
</dbReference>
<reference evidence="4 5" key="1">
    <citation type="submission" date="2020-08" db="EMBL/GenBank/DDBJ databases">
        <title>Genomic Encyclopedia of Type Strains, Phase IV (KMG-IV): sequencing the most valuable type-strain genomes for metagenomic binning, comparative biology and taxonomic classification.</title>
        <authorList>
            <person name="Goeker M."/>
        </authorList>
    </citation>
    <scope>NUCLEOTIDE SEQUENCE [LARGE SCALE GENOMIC DNA]</scope>
    <source>
        <strain evidence="4 5">DSM 26963</strain>
    </source>
</reference>
<keyword evidence="2 4" id="KW-0378">Hydrolase</keyword>
<dbReference type="PANTHER" id="PTHR11839">
    <property type="entry name" value="UDP/ADP-SUGAR PYROPHOSPHATASE"/>
    <property type="match status" value="1"/>
</dbReference>
<dbReference type="GO" id="GO:0005829">
    <property type="term" value="C:cytosol"/>
    <property type="evidence" value="ECO:0007669"/>
    <property type="project" value="TreeGrafter"/>
</dbReference>
<dbReference type="PROSITE" id="PS51462">
    <property type="entry name" value="NUDIX"/>
    <property type="match status" value="1"/>
</dbReference>
<dbReference type="RefSeq" id="WP_183376113.1">
    <property type="nucleotide sequence ID" value="NZ_JACHHD010000013.1"/>
</dbReference>
<dbReference type="EC" id="3.6.1.13" evidence="4"/>
<dbReference type="Gene3D" id="3.90.79.10">
    <property type="entry name" value="Nucleoside Triphosphate Pyrophosphohydrolase"/>
    <property type="match status" value="1"/>
</dbReference>
<dbReference type="Proteomes" id="UP000521313">
    <property type="component" value="Unassembled WGS sequence"/>
</dbReference>
<dbReference type="AlphaFoldDB" id="A0A7W8FZS1"/>